<feature type="region of interest" description="Disordered" evidence="1">
    <location>
        <begin position="501"/>
        <end position="553"/>
    </location>
</feature>
<dbReference type="RefSeq" id="WP_090584415.1">
    <property type="nucleotide sequence ID" value="NZ_FNDT01000001.1"/>
</dbReference>
<dbReference type="InterPro" id="IPR051162">
    <property type="entry name" value="T4SS_component"/>
</dbReference>
<name>A0A1G8DHB8_9MICC</name>
<feature type="region of interest" description="Disordered" evidence="1">
    <location>
        <begin position="456"/>
        <end position="487"/>
    </location>
</feature>
<organism evidence="3 4">
    <name type="scientific">Arthrobacter subterraneus</name>
    <dbReference type="NCBI Taxonomy" id="335973"/>
    <lineage>
        <taxon>Bacteria</taxon>
        <taxon>Bacillati</taxon>
        <taxon>Actinomycetota</taxon>
        <taxon>Actinomycetes</taxon>
        <taxon>Micrococcales</taxon>
        <taxon>Micrococcaceae</taxon>
        <taxon>Arthrobacter</taxon>
    </lineage>
</organism>
<dbReference type="PANTHER" id="PTHR30121">
    <property type="entry name" value="UNCHARACTERIZED PROTEIN YJGR-RELATED"/>
    <property type="match status" value="1"/>
</dbReference>
<evidence type="ECO:0000259" key="2">
    <source>
        <dbReference type="Pfam" id="PF05872"/>
    </source>
</evidence>
<feature type="compositionally biased region" description="Low complexity" evidence="1">
    <location>
        <begin position="460"/>
        <end position="482"/>
    </location>
</feature>
<dbReference type="PANTHER" id="PTHR30121:SF6">
    <property type="entry name" value="SLR6007 PROTEIN"/>
    <property type="match status" value="1"/>
</dbReference>
<protein>
    <recommendedName>
        <fullName evidence="2">Helicase HerA-like C-terminal domain-containing protein</fullName>
    </recommendedName>
</protein>
<accession>A0A1G8DHB8</accession>
<dbReference type="InterPro" id="IPR027417">
    <property type="entry name" value="P-loop_NTPase"/>
</dbReference>
<dbReference type="EMBL" id="FNDT01000001">
    <property type="protein sequence ID" value="SDH56710.1"/>
    <property type="molecule type" value="Genomic_DNA"/>
</dbReference>
<dbReference type="InterPro" id="IPR033186">
    <property type="entry name" value="HerA_C"/>
</dbReference>
<evidence type="ECO:0000313" key="4">
    <source>
        <dbReference type="Proteomes" id="UP000199258"/>
    </source>
</evidence>
<dbReference type="OrthoDB" id="9758751at2"/>
<gene>
    <name evidence="3" type="ORF">SAMN04488693_101598</name>
</gene>
<evidence type="ECO:0000256" key="1">
    <source>
        <dbReference type="SAM" id="MobiDB-lite"/>
    </source>
</evidence>
<keyword evidence="4" id="KW-1185">Reference proteome</keyword>
<proteinExistence type="predicted"/>
<dbReference type="SUPFAM" id="SSF52540">
    <property type="entry name" value="P-loop containing nucleoside triphosphate hydrolases"/>
    <property type="match status" value="1"/>
</dbReference>
<evidence type="ECO:0000313" key="3">
    <source>
        <dbReference type="EMBL" id="SDH56710.1"/>
    </source>
</evidence>
<feature type="compositionally biased region" description="Polar residues" evidence="1">
    <location>
        <begin position="533"/>
        <end position="544"/>
    </location>
</feature>
<dbReference type="STRING" id="335973.SAMN04488693_101598"/>
<reference evidence="3 4" key="1">
    <citation type="submission" date="2016-10" db="EMBL/GenBank/DDBJ databases">
        <authorList>
            <person name="de Groot N.N."/>
        </authorList>
    </citation>
    <scope>NUCLEOTIDE SEQUENCE [LARGE SCALE GENOMIC DNA]</scope>
    <source>
        <strain evidence="3 4">NP_1H</strain>
    </source>
</reference>
<dbReference type="Pfam" id="PF05872">
    <property type="entry name" value="HerA_C"/>
    <property type="match status" value="1"/>
</dbReference>
<feature type="domain" description="Helicase HerA-like C-terminal" evidence="2">
    <location>
        <begin position="46"/>
        <end position="475"/>
    </location>
</feature>
<dbReference type="Gene3D" id="3.40.50.300">
    <property type="entry name" value="P-loop containing nucleotide triphosphate hydrolases"/>
    <property type="match status" value="2"/>
</dbReference>
<sequence>MAMASKDAADAETTSADHISLITAGYTFEEPSIQLGAAVVGGTVHPEAAVRLPLAMMNRHGLVSGATGTGKTITLQVLAEQLSIGGVPVFLADIKGDLTGLSTPGAGAEKLLKRTQSVGQSWSAASFPVEYFSLGGDGVGVPIRATISDFGPLLLARVLDLNETQESSLQLVFHYADKAGLELFNLADLRAVITFLVSDEGKDALEQLGGLSKATAGVILRELITLEAQGMDRFFGEPEFDTGDLLRTGADGRGIINCLELPTLQQKPQLFSTFLMWLVADLFADLPEVGDLDKPKLVFFLDEAHLLFNGASKAFLQSIQTTVRLIRSKGVGIFFVTQTPRDVPAEVLGQLANRVQHALRAFTPDDAKALKSTVSTFPISPYDLEEVLTTAGIGEAVVTVMNEKGAPTPVAWTRMFSPQSTMGPSPAGVVEDIVKSSPLLADYGTPIDSHSAFEKLSGQAEAETPTTTTAAPPSTADEPPAAGRLPTQAEIDADARRIEEEILGRPSNRPPSARREQPAPDSGTNPPPAPRTGGNQPDRNQPDGNQPDRNEMMDFALKAAGTIGVELVRGLFGTQRRRRRRRW</sequence>
<dbReference type="AlphaFoldDB" id="A0A1G8DHB8"/>
<dbReference type="Proteomes" id="UP000199258">
    <property type="component" value="Unassembled WGS sequence"/>
</dbReference>